<dbReference type="Proteomes" id="UP000786811">
    <property type="component" value="Unassembled WGS sequence"/>
</dbReference>
<name>A0A8J2MJ69_COTCN</name>
<dbReference type="AlphaFoldDB" id="A0A8J2MJ69"/>
<evidence type="ECO:0000313" key="1">
    <source>
        <dbReference type="EMBL" id="CAG5085128.1"/>
    </source>
</evidence>
<proteinExistence type="predicted"/>
<keyword evidence="2" id="KW-1185">Reference proteome</keyword>
<gene>
    <name evidence="1" type="ORF">HICCMSTLAB_LOCUS4282</name>
</gene>
<protein>
    <submittedName>
        <fullName evidence="1">Uncharacterized protein</fullName>
    </submittedName>
</protein>
<accession>A0A8J2MJ69</accession>
<evidence type="ECO:0000313" key="2">
    <source>
        <dbReference type="Proteomes" id="UP000786811"/>
    </source>
</evidence>
<dbReference type="EMBL" id="CAJNRD030001118">
    <property type="protein sequence ID" value="CAG5085128.1"/>
    <property type="molecule type" value="Genomic_DNA"/>
</dbReference>
<comment type="caution">
    <text evidence="1">The sequence shown here is derived from an EMBL/GenBank/DDBJ whole genome shotgun (WGS) entry which is preliminary data.</text>
</comment>
<dbReference type="Pfam" id="PF12259">
    <property type="entry name" value="Baculo_F"/>
    <property type="match status" value="1"/>
</dbReference>
<sequence>MYNHQIYSFRCAKQEDEFDDLDIHKYMSQELNSNVLAKMRFLLILIFGSGCVSSNNYSGDGQPSIGKVTTKSMTSNPGLLYDPFKKVHLIEEEWKIISYININKLINMNSYNDQQYEATLNHCERYFSIEDCRLYLKVQLFQEIYGELQNAIHRLSQLLDETQEKTNNPRNRVRRAPWFGIVGKVARELFGTMDYSDYEHINRELNKLY</sequence>
<dbReference type="InterPro" id="IPR022048">
    <property type="entry name" value="Envelope_fusion-like"/>
</dbReference>
<dbReference type="OrthoDB" id="5986643at2759"/>
<organism evidence="1 2">
    <name type="scientific">Cotesia congregata</name>
    <name type="common">Parasitoid wasp</name>
    <name type="synonym">Apanteles congregatus</name>
    <dbReference type="NCBI Taxonomy" id="51543"/>
    <lineage>
        <taxon>Eukaryota</taxon>
        <taxon>Metazoa</taxon>
        <taxon>Ecdysozoa</taxon>
        <taxon>Arthropoda</taxon>
        <taxon>Hexapoda</taxon>
        <taxon>Insecta</taxon>
        <taxon>Pterygota</taxon>
        <taxon>Neoptera</taxon>
        <taxon>Endopterygota</taxon>
        <taxon>Hymenoptera</taxon>
        <taxon>Apocrita</taxon>
        <taxon>Ichneumonoidea</taxon>
        <taxon>Braconidae</taxon>
        <taxon>Microgastrinae</taxon>
        <taxon>Cotesia</taxon>
    </lineage>
</organism>
<reference evidence="1" key="1">
    <citation type="submission" date="2021-04" db="EMBL/GenBank/DDBJ databases">
        <authorList>
            <person name="Chebbi M.A.C M."/>
        </authorList>
    </citation>
    <scope>NUCLEOTIDE SEQUENCE</scope>
</reference>